<gene>
    <name evidence="1" type="ORF">CCACVL1_14481</name>
</gene>
<protein>
    <submittedName>
        <fullName evidence="1">Uncharacterized protein</fullName>
    </submittedName>
</protein>
<evidence type="ECO:0000313" key="2">
    <source>
        <dbReference type="Proteomes" id="UP000188268"/>
    </source>
</evidence>
<dbReference type="Proteomes" id="UP000188268">
    <property type="component" value="Unassembled WGS sequence"/>
</dbReference>
<dbReference type="OrthoDB" id="1716563at2759"/>
<dbReference type="Gramene" id="OMO78327">
    <property type="protein sequence ID" value="OMO78327"/>
    <property type="gene ID" value="CCACVL1_14481"/>
</dbReference>
<dbReference type="EMBL" id="AWWV01010578">
    <property type="protein sequence ID" value="OMO78327.1"/>
    <property type="molecule type" value="Genomic_DNA"/>
</dbReference>
<accession>A0A1R3I6W6</accession>
<proteinExistence type="predicted"/>
<comment type="caution">
    <text evidence="1">The sequence shown here is derived from an EMBL/GenBank/DDBJ whole genome shotgun (WGS) entry which is preliminary data.</text>
</comment>
<dbReference type="AlphaFoldDB" id="A0A1R3I6W6"/>
<sequence length="85" mass="9641">MGAQRDWQSNCKYGKPIQIKGGIPTIFLCNPGPQSSYKEYFEEEKNKAINDWAKKNIVYVTIQDPFYITTNQDSSQSLQEGSATT</sequence>
<name>A0A1R3I6W6_COCAP</name>
<reference evidence="1 2" key="1">
    <citation type="submission" date="2013-09" db="EMBL/GenBank/DDBJ databases">
        <title>Corchorus capsularis genome sequencing.</title>
        <authorList>
            <person name="Alam M."/>
            <person name="Haque M.S."/>
            <person name="Islam M.S."/>
            <person name="Emdad E.M."/>
            <person name="Islam M.M."/>
            <person name="Ahmed B."/>
            <person name="Halim A."/>
            <person name="Hossen Q.M.M."/>
            <person name="Hossain M.Z."/>
            <person name="Ahmed R."/>
            <person name="Khan M.M."/>
            <person name="Islam R."/>
            <person name="Rashid M.M."/>
            <person name="Khan S.A."/>
            <person name="Rahman M.S."/>
            <person name="Alam M."/>
        </authorList>
    </citation>
    <scope>NUCLEOTIDE SEQUENCE [LARGE SCALE GENOMIC DNA]</scope>
    <source>
        <strain evidence="2">cv. CVL-1</strain>
        <tissue evidence="1">Whole seedling</tissue>
    </source>
</reference>
<evidence type="ECO:0000313" key="1">
    <source>
        <dbReference type="EMBL" id="OMO78327.1"/>
    </source>
</evidence>
<organism evidence="1 2">
    <name type="scientific">Corchorus capsularis</name>
    <name type="common">Jute</name>
    <dbReference type="NCBI Taxonomy" id="210143"/>
    <lineage>
        <taxon>Eukaryota</taxon>
        <taxon>Viridiplantae</taxon>
        <taxon>Streptophyta</taxon>
        <taxon>Embryophyta</taxon>
        <taxon>Tracheophyta</taxon>
        <taxon>Spermatophyta</taxon>
        <taxon>Magnoliopsida</taxon>
        <taxon>eudicotyledons</taxon>
        <taxon>Gunneridae</taxon>
        <taxon>Pentapetalae</taxon>
        <taxon>rosids</taxon>
        <taxon>malvids</taxon>
        <taxon>Malvales</taxon>
        <taxon>Malvaceae</taxon>
        <taxon>Grewioideae</taxon>
        <taxon>Apeibeae</taxon>
        <taxon>Corchorus</taxon>
    </lineage>
</organism>
<keyword evidence="2" id="KW-1185">Reference proteome</keyword>